<dbReference type="GO" id="GO:0009279">
    <property type="term" value="C:cell outer membrane"/>
    <property type="evidence" value="ECO:0007669"/>
    <property type="project" value="UniProtKB-SubCell"/>
</dbReference>
<feature type="chain" id="PRO_5011445728" evidence="12">
    <location>
        <begin position="24"/>
        <end position="685"/>
    </location>
</feature>
<dbReference type="SUPFAM" id="SSF56935">
    <property type="entry name" value="Porins"/>
    <property type="match status" value="1"/>
</dbReference>
<keyword evidence="16" id="KW-1185">Reference proteome</keyword>
<dbReference type="Pfam" id="PF07715">
    <property type="entry name" value="Plug"/>
    <property type="match status" value="1"/>
</dbReference>
<dbReference type="InterPro" id="IPR036942">
    <property type="entry name" value="Beta-barrel_TonB_sf"/>
</dbReference>
<dbReference type="EMBL" id="FOBI01000009">
    <property type="protein sequence ID" value="SEL32808.1"/>
    <property type="molecule type" value="Genomic_DNA"/>
</dbReference>
<dbReference type="InterPro" id="IPR010917">
    <property type="entry name" value="TonB_rcpt_CS"/>
</dbReference>
<keyword evidence="3 9" id="KW-1134">Transmembrane beta strand</keyword>
<dbReference type="STRING" id="641665.GCA_002104455_00752"/>
<evidence type="ECO:0000259" key="14">
    <source>
        <dbReference type="Pfam" id="PF07715"/>
    </source>
</evidence>
<sequence>MQCSKISRTLAIIFSVTTTQAFADDLATNSIEVITIAAPNIAQSDSAFAEGNLIMPDVADWLKTVPGANINKNGPITGIAQYRGMFADRVAKNIAGQHIVSAGPNAMDAPLTYINPIMVQSVEVYRGIAPVSAGIDTLGGAIKVNLKNAEVDTGARLAGDLALSFNELNDASTFAGDININNKHNAALLYLTEQNGNNYQDGAGRTIAATQYNKQQYGGDLRHQQSNWQIGFSWHHAKTEDAGTPALPMDIDFIDSDRYRLDGAFQLSGWQLRWQLGYQDAVHGMDNFSQRNNNHSGQYRYNTTDAKSRDYKFLLSQADWLFGLESYNATHNAVITNPENMMFTINNFNQVKNQRNSVFVEWTPSHGQFSHTLGLRIKDNRADAAQVAHSMAMMNPNIKALRDEFNGAKRNVSDTTFDLALNSEYQWHNNLALNYALAIKQRAPSYQERYLWLPMQATGGLADGKTYVGNIHLRHESAYQVNVGLAYEQAGFTVAPQVFYQQIHDYIQGTPATDMRVKMVASMMADNSPLTFTNIDATLYGMDMNWHYRLDNGFSLSGIVSYVKGKRDDTNDDLYRISPLNSRINLHYHQQNWQSNLAIHAYAAQRHVSTLNNEQATAGYAVIDWQVDYFVSSGLVLRLGANNLLDRHYSDHLGGVNRVKGSELAIGEKITAMGRNIYLAIDYQF</sequence>
<gene>
    <name evidence="15" type="ORF">SAMN05216262_10953</name>
</gene>
<evidence type="ECO:0000256" key="1">
    <source>
        <dbReference type="ARBA" id="ARBA00004571"/>
    </source>
</evidence>
<dbReference type="PROSITE" id="PS52016">
    <property type="entry name" value="TONB_DEPENDENT_REC_3"/>
    <property type="match status" value="1"/>
</dbReference>
<protein>
    <submittedName>
        <fullName evidence="15">Iron complex outermembrane recepter protein</fullName>
    </submittedName>
</protein>
<dbReference type="InterPro" id="IPR037066">
    <property type="entry name" value="Plug_dom_sf"/>
</dbReference>
<accession>A0A1H7PBL1</accession>
<keyword evidence="4 9" id="KW-0812">Transmembrane</keyword>
<evidence type="ECO:0000256" key="8">
    <source>
        <dbReference type="ARBA" id="ARBA00023237"/>
    </source>
</evidence>
<dbReference type="GO" id="GO:0015344">
    <property type="term" value="F:siderophore uptake transmembrane transporter activity"/>
    <property type="evidence" value="ECO:0007669"/>
    <property type="project" value="TreeGrafter"/>
</dbReference>
<evidence type="ECO:0000256" key="5">
    <source>
        <dbReference type="ARBA" id="ARBA00022729"/>
    </source>
</evidence>
<keyword evidence="6 11" id="KW-0798">TonB box</keyword>
<evidence type="ECO:0000256" key="7">
    <source>
        <dbReference type="ARBA" id="ARBA00023136"/>
    </source>
</evidence>
<evidence type="ECO:0000256" key="2">
    <source>
        <dbReference type="ARBA" id="ARBA00022448"/>
    </source>
</evidence>
<evidence type="ECO:0000256" key="12">
    <source>
        <dbReference type="SAM" id="SignalP"/>
    </source>
</evidence>
<organism evidence="15 16">
    <name type="scientific">Colwellia chukchiensis</name>
    <dbReference type="NCBI Taxonomy" id="641665"/>
    <lineage>
        <taxon>Bacteria</taxon>
        <taxon>Pseudomonadati</taxon>
        <taxon>Pseudomonadota</taxon>
        <taxon>Gammaproteobacteria</taxon>
        <taxon>Alteromonadales</taxon>
        <taxon>Colwelliaceae</taxon>
        <taxon>Colwellia</taxon>
    </lineage>
</organism>
<dbReference type="InterPro" id="IPR012910">
    <property type="entry name" value="Plug_dom"/>
</dbReference>
<evidence type="ECO:0000259" key="13">
    <source>
        <dbReference type="Pfam" id="PF00593"/>
    </source>
</evidence>
<dbReference type="InterPro" id="IPR039426">
    <property type="entry name" value="TonB-dep_rcpt-like"/>
</dbReference>
<keyword evidence="8 9" id="KW-0998">Cell outer membrane</keyword>
<feature type="domain" description="TonB-dependent receptor plug" evidence="14">
    <location>
        <begin position="57"/>
        <end position="141"/>
    </location>
</feature>
<dbReference type="Gene3D" id="2.170.130.10">
    <property type="entry name" value="TonB-dependent receptor, plug domain"/>
    <property type="match status" value="1"/>
</dbReference>
<dbReference type="InterPro" id="IPR000531">
    <property type="entry name" value="Beta-barrel_TonB"/>
</dbReference>
<comment type="similarity">
    <text evidence="9 11">Belongs to the TonB-dependent receptor family.</text>
</comment>
<keyword evidence="7 9" id="KW-0472">Membrane</keyword>
<keyword evidence="5 12" id="KW-0732">Signal</keyword>
<evidence type="ECO:0000256" key="11">
    <source>
        <dbReference type="RuleBase" id="RU003357"/>
    </source>
</evidence>
<reference evidence="16" key="1">
    <citation type="submission" date="2016-10" db="EMBL/GenBank/DDBJ databases">
        <authorList>
            <person name="Varghese N."/>
            <person name="Submissions S."/>
        </authorList>
    </citation>
    <scope>NUCLEOTIDE SEQUENCE [LARGE SCALE GENOMIC DNA]</scope>
    <source>
        <strain evidence="16">CGMCC 1.9127</strain>
    </source>
</reference>
<feature type="signal peptide" evidence="12">
    <location>
        <begin position="1"/>
        <end position="23"/>
    </location>
</feature>
<name>A0A1H7PBL1_9GAMM</name>
<evidence type="ECO:0000313" key="16">
    <source>
        <dbReference type="Proteomes" id="UP000199297"/>
    </source>
</evidence>
<evidence type="ECO:0000256" key="3">
    <source>
        <dbReference type="ARBA" id="ARBA00022452"/>
    </source>
</evidence>
<evidence type="ECO:0000256" key="9">
    <source>
        <dbReference type="PROSITE-ProRule" id="PRU01360"/>
    </source>
</evidence>
<dbReference type="RefSeq" id="WP_158088351.1">
    <property type="nucleotide sequence ID" value="NZ_FOBI01000009.1"/>
</dbReference>
<dbReference type="OrthoDB" id="5332150at2"/>
<feature type="domain" description="TonB-dependent receptor-like beta-barrel" evidence="13">
    <location>
        <begin position="209"/>
        <end position="644"/>
    </location>
</feature>
<keyword evidence="2 9" id="KW-0813">Transport</keyword>
<dbReference type="PROSITE" id="PS01156">
    <property type="entry name" value="TONB_DEPENDENT_REC_2"/>
    <property type="match status" value="1"/>
</dbReference>
<feature type="short sequence motif" description="TonB C-terminal box" evidence="10">
    <location>
        <begin position="668"/>
        <end position="685"/>
    </location>
</feature>
<comment type="subcellular location">
    <subcellularLocation>
        <location evidence="1 9">Cell outer membrane</location>
        <topology evidence="1 9">Multi-pass membrane protein</topology>
    </subcellularLocation>
</comment>
<evidence type="ECO:0000313" key="15">
    <source>
        <dbReference type="EMBL" id="SEL32808.1"/>
    </source>
</evidence>
<dbReference type="PANTHER" id="PTHR30069">
    <property type="entry name" value="TONB-DEPENDENT OUTER MEMBRANE RECEPTOR"/>
    <property type="match status" value="1"/>
</dbReference>
<proteinExistence type="inferred from homology"/>
<dbReference type="AlphaFoldDB" id="A0A1H7PBL1"/>
<evidence type="ECO:0000256" key="10">
    <source>
        <dbReference type="PROSITE-ProRule" id="PRU10144"/>
    </source>
</evidence>
<dbReference type="Proteomes" id="UP000199297">
    <property type="component" value="Unassembled WGS sequence"/>
</dbReference>
<dbReference type="Gene3D" id="2.40.170.20">
    <property type="entry name" value="TonB-dependent receptor, beta-barrel domain"/>
    <property type="match status" value="1"/>
</dbReference>
<evidence type="ECO:0000256" key="6">
    <source>
        <dbReference type="ARBA" id="ARBA00023077"/>
    </source>
</evidence>
<dbReference type="PANTHER" id="PTHR30069:SF49">
    <property type="entry name" value="OUTER MEMBRANE PROTEIN C"/>
    <property type="match status" value="1"/>
</dbReference>
<evidence type="ECO:0000256" key="4">
    <source>
        <dbReference type="ARBA" id="ARBA00022692"/>
    </source>
</evidence>
<dbReference type="GO" id="GO:0044718">
    <property type="term" value="P:siderophore transmembrane transport"/>
    <property type="evidence" value="ECO:0007669"/>
    <property type="project" value="TreeGrafter"/>
</dbReference>
<dbReference type="Pfam" id="PF00593">
    <property type="entry name" value="TonB_dep_Rec_b-barrel"/>
    <property type="match status" value="1"/>
</dbReference>